<name>A0AAE0CFU3_9CHLO</name>
<keyword evidence="3" id="KW-0828">Tyrosine catabolism</keyword>
<accession>A0AAE0CFU3</accession>
<proteinExistence type="predicted"/>
<evidence type="ECO:0000313" key="6">
    <source>
        <dbReference type="Proteomes" id="UP001190700"/>
    </source>
</evidence>
<evidence type="ECO:0000256" key="4">
    <source>
        <dbReference type="ARBA" id="ARBA00023232"/>
    </source>
</evidence>
<comment type="pathway">
    <text evidence="1">Amino-acid degradation; L-phenylalanine degradation; acetoacetate and fumarate from L-phenylalanine: step 3/6.</text>
</comment>
<dbReference type="GO" id="GO:0006572">
    <property type="term" value="P:L-tyrosine catabolic process"/>
    <property type="evidence" value="ECO:0007669"/>
    <property type="project" value="UniProtKB-KW"/>
</dbReference>
<evidence type="ECO:0000256" key="2">
    <source>
        <dbReference type="ARBA" id="ARBA00013222"/>
    </source>
</evidence>
<dbReference type="PANTHER" id="PTHR11959">
    <property type="entry name" value="4-HYDROXYPHENYLPYRUVATE DIOXYGENASE"/>
    <property type="match status" value="1"/>
</dbReference>
<dbReference type="Gene3D" id="3.10.180.10">
    <property type="entry name" value="2,3-Dihydroxybiphenyl 1,2-Dioxygenase, domain 1"/>
    <property type="match status" value="1"/>
</dbReference>
<dbReference type="InterPro" id="IPR029068">
    <property type="entry name" value="Glyas_Bleomycin-R_OHBP_Dase"/>
</dbReference>
<sequence>MLKGDSLEFHSVHFYADELASLCDYKKLESQFNQFAENLEGCDVPSLELGAQLYSKISGVGSTSLPDPSAYKSSGQDLVRQLISGLGFRITGAHQGVKTSTVILTTRSRSEGVQFVITAPNKQPPAKVSKFDAEDYKHFGIEDLNCFSENQAGRQGVAVLCFKGNDVAQICQQYKKTHPALLATEEPLVYMTAGGCFEIVEVYAYYKADSSTFEATSEADFGTRLRFIEFSGSNCDVVLPGVEAVDATFPKDAPSAWNDHWVSNVVDRKSFLKTLDDTLGFTPKVDFNAGVVAAGEAIIESTVCGNTPKDFAATSITEVLQNQQQIFLPINNALSKVGHVHLYLQEIGQGVQHIASRVQDLPSFVQRVNDYRKMTGEGMTFLKIPQSYYGFFTPEDLASIDGVDEARAKRIYQELKSGDSPICGPTGDIKLDVTEAEILRAAPSATGDHSESIVTAVRRARYNNLYSLLGDNFSEESYLKIVRNHILVDIQAGDILFQIFTATVLQREPGLEAPFLEFIQRVCSEKKGPDGKSCPLRPGCGGFGIRNFLTLFLSIELSKATLEAENLRKEGNVPAAMLFEEMVQVFTNQLHVSNPVLTKIADAMTLEADSLQEAKHAKTAEAKAKALACAETHRTEKEAGNLELQAISESHRLQMVALRQKNV</sequence>
<dbReference type="GO" id="GO:0003868">
    <property type="term" value="F:4-hydroxyphenylpyruvate dioxygenase activity"/>
    <property type="evidence" value="ECO:0007669"/>
    <property type="project" value="UniProtKB-EC"/>
</dbReference>
<dbReference type="AlphaFoldDB" id="A0AAE0CFU3"/>
<dbReference type="Proteomes" id="UP001190700">
    <property type="component" value="Unassembled WGS sequence"/>
</dbReference>
<keyword evidence="4" id="KW-0585">Phenylalanine catabolism</keyword>
<comment type="caution">
    <text evidence="5">The sequence shown here is derived from an EMBL/GenBank/DDBJ whole genome shotgun (WGS) entry which is preliminary data.</text>
</comment>
<dbReference type="GO" id="GO:0006559">
    <property type="term" value="P:L-phenylalanine catabolic process"/>
    <property type="evidence" value="ECO:0007669"/>
    <property type="project" value="UniProtKB-KW"/>
</dbReference>
<organism evidence="5 6">
    <name type="scientific">Cymbomonas tetramitiformis</name>
    <dbReference type="NCBI Taxonomy" id="36881"/>
    <lineage>
        <taxon>Eukaryota</taxon>
        <taxon>Viridiplantae</taxon>
        <taxon>Chlorophyta</taxon>
        <taxon>Pyramimonadophyceae</taxon>
        <taxon>Pyramimonadales</taxon>
        <taxon>Pyramimonadaceae</taxon>
        <taxon>Cymbomonas</taxon>
    </lineage>
</organism>
<dbReference type="PANTHER" id="PTHR11959:SF1">
    <property type="entry name" value="4-HYDROXYPHENYLPYRUVATE DIOXYGENASE"/>
    <property type="match status" value="1"/>
</dbReference>
<dbReference type="InterPro" id="IPR005956">
    <property type="entry name" value="4OHPhenylPyrv_dOase"/>
</dbReference>
<keyword evidence="6" id="KW-1185">Reference proteome</keyword>
<evidence type="ECO:0000313" key="5">
    <source>
        <dbReference type="EMBL" id="KAK3253593.1"/>
    </source>
</evidence>
<dbReference type="SUPFAM" id="SSF54593">
    <property type="entry name" value="Glyoxalase/Bleomycin resistance protein/Dihydroxybiphenyl dioxygenase"/>
    <property type="match status" value="2"/>
</dbReference>
<gene>
    <name evidence="5" type="ORF">CYMTET_37162</name>
</gene>
<protein>
    <recommendedName>
        <fullName evidence="2">4-hydroxyphenylpyruvate dioxygenase</fullName>
        <ecNumber evidence="2">1.13.11.27</ecNumber>
    </recommendedName>
</protein>
<dbReference type="EC" id="1.13.11.27" evidence="2"/>
<evidence type="ECO:0000256" key="1">
    <source>
        <dbReference type="ARBA" id="ARBA00005162"/>
    </source>
</evidence>
<evidence type="ECO:0000256" key="3">
    <source>
        <dbReference type="ARBA" id="ARBA00022878"/>
    </source>
</evidence>
<reference evidence="5 6" key="1">
    <citation type="journal article" date="2015" name="Genome Biol. Evol.">
        <title>Comparative Genomics of a Bacterivorous Green Alga Reveals Evolutionary Causalities and Consequences of Phago-Mixotrophic Mode of Nutrition.</title>
        <authorList>
            <person name="Burns J.A."/>
            <person name="Paasch A."/>
            <person name="Narechania A."/>
            <person name="Kim E."/>
        </authorList>
    </citation>
    <scope>NUCLEOTIDE SEQUENCE [LARGE SCALE GENOMIC DNA]</scope>
    <source>
        <strain evidence="5 6">PLY_AMNH</strain>
    </source>
</reference>
<dbReference type="EMBL" id="LGRX02024744">
    <property type="protein sequence ID" value="KAK3253593.1"/>
    <property type="molecule type" value="Genomic_DNA"/>
</dbReference>